<dbReference type="Proteomes" id="UP001054945">
    <property type="component" value="Unassembled WGS sequence"/>
</dbReference>
<gene>
    <name evidence="1" type="ORF">CEXT_261911</name>
</gene>
<sequence>MHRTSAHLLSKELMTRPLTPKVTISPASSFNCCGRKVLPFLPLPHSTGKQLLKPEEARDRKVNSVYEFSSGDTTLCVRIFLVTASKVLTS</sequence>
<reference evidence="1 2" key="1">
    <citation type="submission" date="2021-06" db="EMBL/GenBank/DDBJ databases">
        <title>Caerostris extrusa draft genome.</title>
        <authorList>
            <person name="Kono N."/>
            <person name="Arakawa K."/>
        </authorList>
    </citation>
    <scope>NUCLEOTIDE SEQUENCE [LARGE SCALE GENOMIC DNA]</scope>
</reference>
<name>A0AAV4T0U3_CAEEX</name>
<organism evidence="1 2">
    <name type="scientific">Caerostris extrusa</name>
    <name type="common">Bark spider</name>
    <name type="synonym">Caerostris bankana</name>
    <dbReference type="NCBI Taxonomy" id="172846"/>
    <lineage>
        <taxon>Eukaryota</taxon>
        <taxon>Metazoa</taxon>
        <taxon>Ecdysozoa</taxon>
        <taxon>Arthropoda</taxon>
        <taxon>Chelicerata</taxon>
        <taxon>Arachnida</taxon>
        <taxon>Araneae</taxon>
        <taxon>Araneomorphae</taxon>
        <taxon>Entelegynae</taxon>
        <taxon>Araneoidea</taxon>
        <taxon>Araneidae</taxon>
        <taxon>Caerostris</taxon>
    </lineage>
</organism>
<dbReference type="EMBL" id="BPLR01010444">
    <property type="protein sequence ID" value="GIY39314.1"/>
    <property type="molecule type" value="Genomic_DNA"/>
</dbReference>
<evidence type="ECO:0000313" key="1">
    <source>
        <dbReference type="EMBL" id="GIY39314.1"/>
    </source>
</evidence>
<accession>A0AAV4T0U3</accession>
<comment type="caution">
    <text evidence="1">The sequence shown here is derived from an EMBL/GenBank/DDBJ whole genome shotgun (WGS) entry which is preliminary data.</text>
</comment>
<keyword evidence="2" id="KW-1185">Reference proteome</keyword>
<proteinExistence type="predicted"/>
<protein>
    <submittedName>
        <fullName evidence="1">Uncharacterized protein</fullName>
    </submittedName>
</protein>
<evidence type="ECO:0000313" key="2">
    <source>
        <dbReference type="Proteomes" id="UP001054945"/>
    </source>
</evidence>
<dbReference type="AlphaFoldDB" id="A0AAV4T0U3"/>